<evidence type="ECO:0000313" key="5">
    <source>
        <dbReference type="Proteomes" id="UP001314263"/>
    </source>
</evidence>
<dbReference type="PRINTS" id="PR00081">
    <property type="entry name" value="GDHRDH"/>
</dbReference>
<dbReference type="Proteomes" id="UP001314263">
    <property type="component" value="Unassembled WGS sequence"/>
</dbReference>
<protein>
    <recommendedName>
        <fullName evidence="6">NAD(P)-binding protein</fullName>
    </recommendedName>
</protein>
<dbReference type="AlphaFoldDB" id="A0AAV1IEA3"/>
<comment type="similarity">
    <text evidence="2">Belongs to the short-chain dehydrogenases/reductases (SDR) family.</text>
</comment>
<evidence type="ECO:0000256" key="1">
    <source>
        <dbReference type="ARBA" id="ARBA00023002"/>
    </source>
</evidence>
<evidence type="ECO:0000256" key="2">
    <source>
        <dbReference type="RuleBase" id="RU000363"/>
    </source>
</evidence>
<dbReference type="PANTHER" id="PTHR43157:SF31">
    <property type="entry name" value="PHOSPHATIDYLINOSITOL-GLYCAN BIOSYNTHESIS CLASS F PROTEIN"/>
    <property type="match status" value="1"/>
</dbReference>
<dbReference type="Pfam" id="PF00106">
    <property type="entry name" value="adh_short"/>
    <property type="match status" value="1"/>
</dbReference>
<accession>A0AAV1IEA3</accession>
<feature type="region of interest" description="Disordered" evidence="3">
    <location>
        <begin position="49"/>
        <end position="74"/>
    </location>
</feature>
<keyword evidence="1" id="KW-0560">Oxidoreductase</keyword>
<reference evidence="4 5" key="1">
    <citation type="submission" date="2023-10" db="EMBL/GenBank/DDBJ databases">
        <authorList>
            <person name="Maclean D."/>
            <person name="Macfadyen A."/>
        </authorList>
    </citation>
    <scope>NUCLEOTIDE SEQUENCE [LARGE SCALE GENOMIC DNA]</scope>
</reference>
<gene>
    <name evidence="4" type="ORF">CVIRNUC_008895</name>
</gene>
<sequence length="409" mass="45001">MSISLHKTGAAACQACLSRSAKLSIHTRQPGMGALLSLPRKALQNLNRPHSVTASATATRTQSRADPRSKHFWTKDEVPPLDGKVFLVTGSSSGMGWYCAKTLAENGGHVIMAARSLERTQKAAQMIKDSGARGKVEAMHLDLSSFRSIKAFSDEIHKRKEPLDVLVNNAGVFLVEHNRTQEGFEVVQGTNYFGTFLLTHLLLDKLKETSQEKGHARIVTMASLFELLGWIQWDDLEGQKSRESGVFEYSTSKLELIMMMRHLNKQLKGTGIDCLISQPGLVKTELNGRKLDHRKATAIGVDLATKVYGQDAEQASNCLIRPATDPTVEGYGGSYFSPPWLWLLALNFDHAAMREPGNSLARDEAAWARLYEKTLDIVNKRLIERGLPTIEAASAAVHGPSELAVRDGL</sequence>
<proteinExistence type="inferred from homology"/>
<dbReference type="InterPro" id="IPR002347">
    <property type="entry name" value="SDR_fam"/>
</dbReference>
<dbReference type="InterPro" id="IPR036291">
    <property type="entry name" value="NAD(P)-bd_dom_sf"/>
</dbReference>
<evidence type="ECO:0000313" key="4">
    <source>
        <dbReference type="EMBL" id="CAK0785684.1"/>
    </source>
</evidence>
<evidence type="ECO:0008006" key="6">
    <source>
        <dbReference type="Google" id="ProtNLM"/>
    </source>
</evidence>
<dbReference type="PANTHER" id="PTHR43157">
    <property type="entry name" value="PHOSPHATIDYLINOSITOL-GLYCAN BIOSYNTHESIS CLASS F PROTEIN-RELATED"/>
    <property type="match status" value="1"/>
</dbReference>
<evidence type="ECO:0000256" key="3">
    <source>
        <dbReference type="SAM" id="MobiDB-lite"/>
    </source>
</evidence>
<name>A0AAV1IEA3_9CHLO</name>
<keyword evidence="5" id="KW-1185">Reference proteome</keyword>
<feature type="compositionally biased region" description="Low complexity" evidence="3">
    <location>
        <begin position="53"/>
        <end position="62"/>
    </location>
</feature>
<dbReference type="Gene3D" id="3.40.50.720">
    <property type="entry name" value="NAD(P)-binding Rossmann-like Domain"/>
    <property type="match status" value="1"/>
</dbReference>
<dbReference type="EMBL" id="CAUYUE010000013">
    <property type="protein sequence ID" value="CAK0785684.1"/>
    <property type="molecule type" value="Genomic_DNA"/>
</dbReference>
<comment type="caution">
    <text evidence="4">The sequence shown here is derived from an EMBL/GenBank/DDBJ whole genome shotgun (WGS) entry which is preliminary data.</text>
</comment>
<dbReference type="SUPFAM" id="SSF51735">
    <property type="entry name" value="NAD(P)-binding Rossmann-fold domains"/>
    <property type="match status" value="1"/>
</dbReference>
<dbReference type="GO" id="GO:0016491">
    <property type="term" value="F:oxidoreductase activity"/>
    <property type="evidence" value="ECO:0007669"/>
    <property type="project" value="UniProtKB-KW"/>
</dbReference>
<feature type="compositionally biased region" description="Basic and acidic residues" evidence="3">
    <location>
        <begin position="63"/>
        <end position="74"/>
    </location>
</feature>
<organism evidence="4 5">
    <name type="scientific">Coccomyxa viridis</name>
    <dbReference type="NCBI Taxonomy" id="1274662"/>
    <lineage>
        <taxon>Eukaryota</taxon>
        <taxon>Viridiplantae</taxon>
        <taxon>Chlorophyta</taxon>
        <taxon>core chlorophytes</taxon>
        <taxon>Trebouxiophyceae</taxon>
        <taxon>Trebouxiophyceae incertae sedis</taxon>
        <taxon>Coccomyxaceae</taxon>
        <taxon>Coccomyxa</taxon>
    </lineage>
</organism>
<dbReference type="PRINTS" id="PR00080">
    <property type="entry name" value="SDRFAMILY"/>
</dbReference>